<reference evidence="1" key="2">
    <citation type="submission" date="2016-06" db="EMBL/GenBank/DDBJ databases">
        <title>The genome of a short-lived fish provides insights into sex chromosome evolution and the genetic control of aging.</title>
        <authorList>
            <person name="Reichwald K."/>
            <person name="Felder M."/>
            <person name="Petzold A."/>
            <person name="Koch P."/>
            <person name="Groth M."/>
            <person name="Platzer M."/>
        </authorList>
    </citation>
    <scope>NUCLEOTIDE SEQUENCE</scope>
    <source>
        <tissue evidence="1">Brain</tissue>
    </source>
</reference>
<sequence length="90" mass="10438">VCVCVWFDHCLPKHSTSLNFPLERSAETVTHEKEDKQKTSMFMESSFKPDSSCHTHTHSALMFTVVIIYRQDVDEKRSSSLFLLRAHSFC</sequence>
<dbReference type="EMBL" id="HAEB01011941">
    <property type="protein sequence ID" value="SBQ58468.1"/>
    <property type="molecule type" value="Transcribed_RNA"/>
</dbReference>
<protein>
    <submittedName>
        <fullName evidence="1">Uncharacterized protein</fullName>
    </submittedName>
</protein>
<feature type="non-terminal residue" evidence="1">
    <location>
        <position position="90"/>
    </location>
</feature>
<organism evidence="1">
    <name type="scientific">Nothobranchius korthausae</name>
    <dbReference type="NCBI Taxonomy" id="1143690"/>
    <lineage>
        <taxon>Eukaryota</taxon>
        <taxon>Metazoa</taxon>
        <taxon>Chordata</taxon>
        <taxon>Craniata</taxon>
        <taxon>Vertebrata</taxon>
        <taxon>Euteleostomi</taxon>
        <taxon>Actinopterygii</taxon>
        <taxon>Neopterygii</taxon>
        <taxon>Teleostei</taxon>
        <taxon>Neoteleostei</taxon>
        <taxon>Acanthomorphata</taxon>
        <taxon>Ovalentaria</taxon>
        <taxon>Atherinomorphae</taxon>
        <taxon>Cyprinodontiformes</taxon>
        <taxon>Nothobranchiidae</taxon>
        <taxon>Nothobranchius</taxon>
    </lineage>
</organism>
<feature type="non-terminal residue" evidence="1">
    <location>
        <position position="1"/>
    </location>
</feature>
<evidence type="ECO:0000313" key="1">
    <source>
        <dbReference type="EMBL" id="SBQ74506.1"/>
    </source>
</evidence>
<reference evidence="1" key="1">
    <citation type="submission" date="2016-05" db="EMBL/GenBank/DDBJ databases">
        <authorList>
            <person name="Lavstsen T."/>
            <person name="Jespersen J.S."/>
        </authorList>
    </citation>
    <scope>NUCLEOTIDE SEQUENCE</scope>
    <source>
        <tissue evidence="1">Brain</tissue>
    </source>
</reference>
<gene>
    <name evidence="1" type="primary">Nfu_g_1_001161</name>
</gene>
<dbReference type="AlphaFoldDB" id="A0A1A8GRG4"/>
<accession>A0A1A8GRG4</accession>
<name>A0A1A8GRG4_9TELE</name>
<proteinExistence type="predicted"/>
<dbReference type="EMBL" id="HAEC01006368">
    <property type="protein sequence ID" value="SBQ74506.1"/>
    <property type="molecule type" value="Transcribed_RNA"/>
</dbReference>